<evidence type="ECO:0000313" key="4">
    <source>
        <dbReference type="Proteomes" id="UP001628192"/>
    </source>
</evidence>
<keyword evidence="1" id="KW-0732">Signal</keyword>
<dbReference type="RefSeq" id="WP_407844095.1">
    <property type="nucleotide sequence ID" value="NZ_BAAFSG010000001.1"/>
</dbReference>
<proteinExistence type="predicted"/>
<sequence>MCHLCRIIVCFGLLLLPSVILAAGVKERQIAMAPLFDTPCAKYGVPKVLALAIARQESGLHPWIINISGRDVRPKSREEALAVARAAFQAGRSFDVGIMQVNVYWIKKYRFPLEVVLDPRANVEIGVWILAQEIRRHGLNWRAVAYYHTPLHRNPERGRNYAAAVLGHLRRIMSE</sequence>
<accession>A0ABQ0E5P1</accession>
<evidence type="ECO:0000256" key="1">
    <source>
        <dbReference type="SAM" id="SignalP"/>
    </source>
</evidence>
<keyword evidence="4" id="KW-1185">Reference proteome</keyword>
<feature type="signal peptide" evidence="1">
    <location>
        <begin position="1"/>
        <end position="22"/>
    </location>
</feature>
<dbReference type="Gene3D" id="1.10.530.10">
    <property type="match status" value="1"/>
</dbReference>
<dbReference type="InterPro" id="IPR008258">
    <property type="entry name" value="Transglycosylase_SLT_dom_1"/>
</dbReference>
<feature type="chain" id="PRO_5047438853" evidence="1">
    <location>
        <begin position="23"/>
        <end position="175"/>
    </location>
</feature>
<dbReference type="Pfam" id="PF01464">
    <property type="entry name" value="SLT"/>
    <property type="match status" value="1"/>
</dbReference>
<protein>
    <submittedName>
        <fullName evidence="3">Lytic transglycosylase domain-containing protein</fullName>
    </submittedName>
</protein>
<evidence type="ECO:0000259" key="2">
    <source>
        <dbReference type="Pfam" id="PF01464"/>
    </source>
</evidence>
<organism evidence="3 4">
    <name type="scientific">Desulfovibrio falkowii</name>
    <dbReference type="NCBI Taxonomy" id="3136602"/>
    <lineage>
        <taxon>Bacteria</taxon>
        <taxon>Pseudomonadati</taxon>
        <taxon>Thermodesulfobacteriota</taxon>
        <taxon>Desulfovibrionia</taxon>
        <taxon>Desulfovibrionales</taxon>
        <taxon>Desulfovibrionaceae</taxon>
        <taxon>Desulfovibrio</taxon>
    </lineage>
</organism>
<dbReference type="InterPro" id="IPR023346">
    <property type="entry name" value="Lysozyme-like_dom_sf"/>
</dbReference>
<name>A0ABQ0E5P1_9BACT</name>
<comment type="caution">
    <text evidence="3">The sequence shown here is derived from an EMBL/GenBank/DDBJ whole genome shotgun (WGS) entry which is preliminary data.</text>
</comment>
<dbReference type="EMBL" id="BAAFSG010000001">
    <property type="protein sequence ID" value="GAB1253019.1"/>
    <property type="molecule type" value="Genomic_DNA"/>
</dbReference>
<dbReference type="SUPFAM" id="SSF53955">
    <property type="entry name" value="Lysozyme-like"/>
    <property type="match status" value="1"/>
</dbReference>
<dbReference type="CDD" id="cd13400">
    <property type="entry name" value="LT_IagB-like"/>
    <property type="match status" value="1"/>
</dbReference>
<gene>
    <name evidence="3" type="ORF">Defa_05060</name>
</gene>
<feature type="domain" description="Transglycosylase SLT" evidence="2">
    <location>
        <begin position="39"/>
        <end position="149"/>
    </location>
</feature>
<dbReference type="Proteomes" id="UP001628192">
    <property type="component" value="Unassembled WGS sequence"/>
</dbReference>
<reference evidence="3 4" key="1">
    <citation type="journal article" date="2025" name="Int. J. Syst. Evol. Microbiol.">
        <title>Desulfovibrio falkowii sp. nov., Porphyromonas miyakawae sp. nov., Mediterraneibacter flintii sp. nov. and Owariibacterium komagatae gen. nov., sp. nov., isolated from human faeces.</title>
        <authorList>
            <person name="Hamaguchi T."/>
            <person name="Ohara M."/>
            <person name="Hisatomi A."/>
            <person name="Sekiguchi K."/>
            <person name="Takeda J.I."/>
            <person name="Ueyama J."/>
            <person name="Ito M."/>
            <person name="Nishiwaki H."/>
            <person name="Ogi T."/>
            <person name="Hirayama M."/>
            <person name="Ohkuma M."/>
            <person name="Sakamoto M."/>
            <person name="Ohno K."/>
        </authorList>
    </citation>
    <scope>NUCLEOTIDE SEQUENCE [LARGE SCALE GENOMIC DNA]</scope>
    <source>
        <strain evidence="3 4">13CB8C</strain>
    </source>
</reference>
<evidence type="ECO:0000313" key="3">
    <source>
        <dbReference type="EMBL" id="GAB1253019.1"/>
    </source>
</evidence>